<dbReference type="Proteomes" id="UP000187283">
    <property type="component" value="Unassembled WGS sequence"/>
</dbReference>
<comment type="caution">
    <text evidence="1">The sequence shown here is derived from an EMBL/GenBank/DDBJ whole genome shotgun (WGS) entry which is preliminary data.</text>
</comment>
<organism evidence="1 2">
    <name type="scientific">Smittium culicis</name>
    <dbReference type="NCBI Taxonomy" id="133412"/>
    <lineage>
        <taxon>Eukaryota</taxon>
        <taxon>Fungi</taxon>
        <taxon>Fungi incertae sedis</taxon>
        <taxon>Zoopagomycota</taxon>
        <taxon>Kickxellomycotina</taxon>
        <taxon>Harpellomycetes</taxon>
        <taxon>Harpellales</taxon>
        <taxon>Legeriomycetaceae</taxon>
        <taxon>Smittium</taxon>
    </lineage>
</organism>
<accession>A0A1R1Y8T4</accession>
<protein>
    <submittedName>
        <fullName evidence="1">Uncharacterized protein</fullName>
    </submittedName>
</protein>
<dbReference type="OrthoDB" id="10652202at2759"/>
<sequence length="125" mass="14248">MCTQKKKVPVSSVLVLLRLDVPVVLPPRPRRRTNRTRIRGCWRPSLIIPRPSLPGTYISVIVPPVATTSRPVARFFYSSLLPLARSNEFAAVRDQTRHCRLLDTVQFVNDFKPANHLAKNYMLSV</sequence>
<keyword evidence="2" id="KW-1185">Reference proteome</keyword>
<name>A0A1R1Y8T4_9FUNG</name>
<dbReference type="AlphaFoldDB" id="A0A1R1Y8T4"/>
<proteinExistence type="predicted"/>
<evidence type="ECO:0000313" key="2">
    <source>
        <dbReference type="Proteomes" id="UP000187283"/>
    </source>
</evidence>
<gene>
    <name evidence="1" type="ORF">AYI70_g2353</name>
</gene>
<dbReference type="EMBL" id="LSSN01000564">
    <property type="protein sequence ID" value="OMJ23303.1"/>
    <property type="molecule type" value="Genomic_DNA"/>
</dbReference>
<evidence type="ECO:0000313" key="1">
    <source>
        <dbReference type="EMBL" id="OMJ23303.1"/>
    </source>
</evidence>
<reference evidence="1 2" key="1">
    <citation type="submission" date="2017-01" db="EMBL/GenBank/DDBJ databases">
        <authorList>
            <person name="Mah S.A."/>
            <person name="Swanson W.J."/>
            <person name="Moy G.W."/>
            <person name="Vacquier V.D."/>
        </authorList>
    </citation>
    <scope>NUCLEOTIDE SEQUENCE [LARGE SCALE GENOMIC DNA]</scope>
    <source>
        <strain evidence="1 2">GSMNP</strain>
    </source>
</reference>